<gene>
    <name evidence="1" type="ORF">CEXT_638541</name>
</gene>
<keyword evidence="2" id="KW-1185">Reference proteome</keyword>
<organism evidence="1 2">
    <name type="scientific">Caerostris extrusa</name>
    <name type="common">Bark spider</name>
    <name type="synonym">Caerostris bankana</name>
    <dbReference type="NCBI Taxonomy" id="172846"/>
    <lineage>
        <taxon>Eukaryota</taxon>
        <taxon>Metazoa</taxon>
        <taxon>Ecdysozoa</taxon>
        <taxon>Arthropoda</taxon>
        <taxon>Chelicerata</taxon>
        <taxon>Arachnida</taxon>
        <taxon>Araneae</taxon>
        <taxon>Araneomorphae</taxon>
        <taxon>Entelegynae</taxon>
        <taxon>Araneoidea</taxon>
        <taxon>Araneidae</taxon>
        <taxon>Caerostris</taxon>
    </lineage>
</organism>
<protein>
    <submittedName>
        <fullName evidence="1">Uncharacterized protein</fullName>
    </submittedName>
</protein>
<proteinExistence type="predicted"/>
<reference evidence="1 2" key="1">
    <citation type="submission" date="2021-06" db="EMBL/GenBank/DDBJ databases">
        <title>Caerostris extrusa draft genome.</title>
        <authorList>
            <person name="Kono N."/>
            <person name="Arakawa K."/>
        </authorList>
    </citation>
    <scope>NUCLEOTIDE SEQUENCE [LARGE SCALE GENOMIC DNA]</scope>
</reference>
<evidence type="ECO:0000313" key="1">
    <source>
        <dbReference type="EMBL" id="GIX91446.1"/>
    </source>
</evidence>
<comment type="caution">
    <text evidence="1">The sequence shown here is derived from an EMBL/GenBank/DDBJ whole genome shotgun (WGS) entry which is preliminary data.</text>
</comment>
<sequence>MKNIKNISEFVLISLSEHPERCSDNDNLSQGTSFEYLQIFNEEHQKYFRICPKYPYPNIRKDVRIMILCHKEHHSNISKFSPRNITRETFKNLPK</sequence>
<dbReference type="EMBL" id="BPLR01004027">
    <property type="protein sequence ID" value="GIX91446.1"/>
    <property type="molecule type" value="Genomic_DNA"/>
</dbReference>
<dbReference type="Proteomes" id="UP001054945">
    <property type="component" value="Unassembled WGS sequence"/>
</dbReference>
<name>A0AAV4P5J3_CAEEX</name>
<evidence type="ECO:0000313" key="2">
    <source>
        <dbReference type="Proteomes" id="UP001054945"/>
    </source>
</evidence>
<dbReference type="AlphaFoldDB" id="A0AAV4P5J3"/>
<accession>A0AAV4P5J3</accession>